<sequence>MTARLAIFPLISAAWGGALAALKPAALWLILFAVAGGLYTAALRSETGFWMPVGAAILAFLAGTELSRRIYRALMPGAKAPFLPLAHANLSAYAAFVFIGFFVIFFLMMLPGILMQEAGQYQLDKDTDPAVAQEAFMSMLATPYGAVFMLCCGVGAALLGWIALRLTLYGAATSARGEAHVFRTWGLTKGHLKALLPASLATHILPFALGVAINSALHRALPDTPLGHFIGGAAGVIVFAPFLLAGHGMAAAAWEKLKPAEPAAPPPSSGD</sequence>
<name>A0A059F900_9PROT</name>
<dbReference type="Proteomes" id="UP000025061">
    <property type="component" value="Unassembled WGS sequence"/>
</dbReference>
<comment type="caution">
    <text evidence="2">The sequence shown here is derived from an EMBL/GenBank/DDBJ whole genome shotgun (WGS) entry which is preliminary data.</text>
</comment>
<accession>A0A059F900</accession>
<keyword evidence="3" id="KW-1185">Reference proteome</keyword>
<keyword evidence="1" id="KW-0472">Membrane</keyword>
<dbReference type="AlphaFoldDB" id="A0A059F900"/>
<protein>
    <submittedName>
        <fullName evidence="2">Uncharacterized protein</fullName>
    </submittedName>
</protein>
<evidence type="ECO:0000313" key="2">
    <source>
        <dbReference type="EMBL" id="KCZ87082.1"/>
    </source>
</evidence>
<gene>
    <name evidence="2" type="ORF">HHI_16402</name>
</gene>
<dbReference type="PATRIC" id="fig|1280951.3.peg.3305"/>
<evidence type="ECO:0000256" key="1">
    <source>
        <dbReference type="SAM" id="Phobius"/>
    </source>
</evidence>
<feature type="transmembrane region" description="Helical" evidence="1">
    <location>
        <begin position="49"/>
        <end position="71"/>
    </location>
</feature>
<feature type="transmembrane region" description="Helical" evidence="1">
    <location>
        <begin position="144"/>
        <end position="164"/>
    </location>
</feature>
<feature type="transmembrane region" description="Helical" evidence="1">
    <location>
        <begin position="194"/>
        <end position="217"/>
    </location>
</feature>
<feature type="transmembrane region" description="Helical" evidence="1">
    <location>
        <begin position="229"/>
        <end position="254"/>
    </location>
</feature>
<organism evidence="2 3">
    <name type="scientific">Hyphomonas hirschiana VP5</name>
    <dbReference type="NCBI Taxonomy" id="1280951"/>
    <lineage>
        <taxon>Bacteria</taxon>
        <taxon>Pseudomonadati</taxon>
        <taxon>Pseudomonadota</taxon>
        <taxon>Alphaproteobacteria</taxon>
        <taxon>Hyphomonadales</taxon>
        <taxon>Hyphomonadaceae</taxon>
        <taxon>Hyphomonas</taxon>
    </lineage>
</organism>
<dbReference type="RefSeq" id="WP_011647743.1">
    <property type="nucleotide sequence ID" value="NZ_ARYI01000020.1"/>
</dbReference>
<dbReference type="OrthoDB" id="7627821at2"/>
<feature type="transmembrane region" description="Helical" evidence="1">
    <location>
        <begin position="92"/>
        <end position="114"/>
    </location>
</feature>
<dbReference type="EMBL" id="ARYI01000020">
    <property type="protein sequence ID" value="KCZ87082.1"/>
    <property type="molecule type" value="Genomic_DNA"/>
</dbReference>
<keyword evidence="1" id="KW-1133">Transmembrane helix</keyword>
<evidence type="ECO:0000313" key="3">
    <source>
        <dbReference type="Proteomes" id="UP000025061"/>
    </source>
</evidence>
<reference evidence="2 3" key="1">
    <citation type="submission" date="2013-04" db="EMBL/GenBank/DDBJ databases">
        <title>Hyphomonas hirschiana VP5 Genome Sequencing.</title>
        <authorList>
            <person name="Lai Q."/>
            <person name="Shao Z."/>
        </authorList>
    </citation>
    <scope>NUCLEOTIDE SEQUENCE [LARGE SCALE GENOMIC DNA]</scope>
    <source>
        <strain evidence="2 3">VP5</strain>
    </source>
</reference>
<proteinExistence type="predicted"/>
<keyword evidence="1" id="KW-0812">Transmembrane</keyword>